<reference evidence="2" key="1">
    <citation type="journal article" date="2014" name="Environ. Microbiol.">
        <title>Comparative genomics of the marine bacterial genus Glaciecola reveals the high degree of genomic diversity and genomic characteristic for cold adaptation.</title>
        <authorList>
            <person name="Qin Q.L."/>
            <person name="Xie B.B."/>
            <person name="Yu Y."/>
            <person name="Shu Y.L."/>
            <person name="Rong J.C."/>
            <person name="Zhang Y.J."/>
            <person name="Zhao D.L."/>
            <person name="Chen X.L."/>
            <person name="Zhang X.Y."/>
            <person name="Chen B."/>
            <person name="Zhou B.C."/>
            <person name="Zhang Y.Z."/>
        </authorList>
    </citation>
    <scope>NUCLEOTIDE SEQUENCE [LARGE SCALE GENOMIC DNA]</scope>
    <source>
        <strain evidence="2">ACAM 615</strain>
    </source>
</reference>
<evidence type="ECO:0000313" key="2">
    <source>
        <dbReference type="Proteomes" id="UP000006251"/>
    </source>
</evidence>
<gene>
    <name evidence="1" type="ORF">GPAL_2410</name>
</gene>
<dbReference type="EMBL" id="BAEQ01000043">
    <property type="protein sequence ID" value="GAC29271.1"/>
    <property type="molecule type" value="Genomic_DNA"/>
</dbReference>
<name>K6YZ87_9ALTE</name>
<dbReference type="Proteomes" id="UP000006251">
    <property type="component" value="Unassembled WGS sequence"/>
</dbReference>
<keyword evidence="2" id="KW-1185">Reference proteome</keyword>
<proteinExistence type="predicted"/>
<protein>
    <submittedName>
        <fullName evidence="1">Uncharacterized protein</fullName>
    </submittedName>
</protein>
<evidence type="ECO:0000313" key="1">
    <source>
        <dbReference type="EMBL" id="GAC29271.1"/>
    </source>
</evidence>
<accession>K6YZ87</accession>
<sequence length="39" mass="4595">MGKIFFSIASSYISSHDIYLYSETTWLAQAMKFFVHINF</sequence>
<organism evidence="1 2">
    <name type="scientific">Brumicola pallidula DSM 14239 = ACAM 615</name>
    <dbReference type="NCBI Taxonomy" id="1121922"/>
    <lineage>
        <taxon>Bacteria</taxon>
        <taxon>Pseudomonadati</taxon>
        <taxon>Pseudomonadota</taxon>
        <taxon>Gammaproteobacteria</taxon>
        <taxon>Alteromonadales</taxon>
        <taxon>Alteromonadaceae</taxon>
        <taxon>Brumicola</taxon>
    </lineage>
</organism>
<dbReference type="AlphaFoldDB" id="K6YZ87"/>
<comment type="caution">
    <text evidence="1">The sequence shown here is derived from an EMBL/GenBank/DDBJ whole genome shotgun (WGS) entry which is preliminary data.</text>
</comment>